<protein>
    <recommendedName>
        <fullName evidence="1">Carboxymuconolactone decarboxylase-like domain-containing protein</fullName>
    </recommendedName>
</protein>
<dbReference type="EMBL" id="AUND01000001">
    <property type="protein sequence ID" value="KEO56541.1"/>
    <property type="molecule type" value="Genomic_DNA"/>
</dbReference>
<dbReference type="PANTHER" id="PTHR33930">
    <property type="entry name" value="ALKYL HYDROPEROXIDE REDUCTASE AHPD"/>
    <property type="match status" value="1"/>
</dbReference>
<dbReference type="SUPFAM" id="SSF69118">
    <property type="entry name" value="AhpD-like"/>
    <property type="match status" value="1"/>
</dbReference>
<dbReference type="Pfam" id="PF02627">
    <property type="entry name" value="CMD"/>
    <property type="match status" value="1"/>
</dbReference>
<dbReference type="AlphaFoldDB" id="A0A074JFZ7"/>
<dbReference type="OrthoDB" id="1683318at2"/>
<name>A0A074JFZ7_9RHOB</name>
<evidence type="ECO:0000259" key="1">
    <source>
        <dbReference type="Pfam" id="PF02627"/>
    </source>
</evidence>
<dbReference type="RefSeq" id="WP_038073096.1">
    <property type="nucleotide sequence ID" value="NZ_AUND01000001.1"/>
</dbReference>
<accession>A0A074JFZ7</accession>
<dbReference type="InterPro" id="IPR029032">
    <property type="entry name" value="AhpD-like"/>
</dbReference>
<dbReference type="NCBIfam" id="TIGR00778">
    <property type="entry name" value="ahpD_dom"/>
    <property type="match status" value="1"/>
</dbReference>
<feature type="domain" description="Carboxymuconolactone decarboxylase-like" evidence="1">
    <location>
        <begin position="25"/>
        <end position="101"/>
    </location>
</feature>
<dbReference type="STRING" id="1353537.TP2_03165"/>
<dbReference type="InterPro" id="IPR003779">
    <property type="entry name" value="CMD-like"/>
</dbReference>
<gene>
    <name evidence="2" type="ORF">TP2_03165</name>
</gene>
<dbReference type="PANTHER" id="PTHR33930:SF2">
    <property type="entry name" value="BLR3452 PROTEIN"/>
    <property type="match status" value="1"/>
</dbReference>
<comment type="caution">
    <text evidence="2">The sequence shown here is derived from an EMBL/GenBank/DDBJ whole genome shotgun (WGS) entry which is preliminary data.</text>
</comment>
<evidence type="ECO:0000313" key="3">
    <source>
        <dbReference type="Proteomes" id="UP000027432"/>
    </source>
</evidence>
<dbReference type="GO" id="GO:0051920">
    <property type="term" value="F:peroxiredoxin activity"/>
    <property type="evidence" value="ECO:0007669"/>
    <property type="project" value="InterPro"/>
</dbReference>
<evidence type="ECO:0000313" key="2">
    <source>
        <dbReference type="EMBL" id="KEO56541.1"/>
    </source>
</evidence>
<organism evidence="2 3">
    <name type="scientific">Thioclava pacifica DSM 10166</name>
    <dbReference type="NCBI Taxonomy" id="1353537"/>
    <lineage>
        <taxon>Bacteria</taxon>
        <taxon>Pseudomonadati</taxon>
        <taxon>Pseudomonadota</taxon>
        <taxon>Alphaproteobacteria</taxon>
        <taxon>Rhodobacterales</taxon>
        <taxon>Paracoccaceae</taxon>
        <taxon>Thioclava</taxon>
    </lineage>
</organism>
<dbReference type="Proteomes" id="UP000027432">
    <property type="component" value="Unassembled WGS sequence"/>
</dbReference>
<dbReference type="InterPro" id="IPR004675">
    <property type="entry name" value="AhpD_core"/>
</dbReference>
<dbReference type="eggNOG" id="COG0599">
    <property type="taxonomic scope" value="Bacteria"/>
</dbReference>
<reference evidence="2 3" key="1">
    <citation type="submission" date="2013-07" db="EMBL/GenBank/DDBJ databases">
        <title>Thioclava pacifica DSM 10166 Genome Sequencing.</title>
        <authorList>
            <person name="Lai Q."/>
            <person name="Shao Z."/>
        </authorList>
    </citation>
    <scope>NUCLEOTIDE SEQUENCE [LARGE SCALE GENOMIC DNA]</scope>
    <source>
        <strain evidence="2 3">DSM 10166</strain>
    </source>
</reference>
<sequence>MEWKKEIATVKDNMGDYGAKQQASAQGFGALHQAALAPGALGTKQKELIALAIAIAKQCSYCIGFHVQACIDAGATREELEETVNVSVLMGGGPAMMYGMKTLECFDLLSKG</sequence>
<dbReference type="Gene3D" id="1.20.1290.10">
    <property type="entry name" value="AhpD-like"/>
    <property type="match status" value="1"/>
</dbReference>
<proteinExistence type="predicted"/>
<keyword evidence="3" id="KW-1185">Reference proteome</keyword>